<dbReference type="NCBIfam" id="NF033788">
    <property type="entry name" value="HTH_metalloreg"/>
    <property type="match status" value="1"/>
</dbReference>
<comment type="caution">
    <text evidence="5">The sequence shown here is derived from an EMBL/GenBank/DDBJ whole genome shotgun (WGS) entry which is preliminary data.</text>
</comment>
<evidence type="ECO:0000313" key="6">
    <source>
        <dbReference type="Proteomes" id="UP000321749"/>
    </source>
</evidence>
<gene>
    <name evidence="5" type="ORF">ABA31_13960</name>
</gene>
<dbReference type="InterPro" id="IPR011991">
    <property type="entry name" value="ArsR-like_HTH"/>
</dbReference>
<evidence type="ECO:0000256" key="3">
    <source>
        <dbReference type="ARBA" id="ARBA00023163"/>
    </source>
</evidence>
<dbReference type="AlphaFoldDB" id="A0AA87RBI3"/>
<dbReference type="InterPro" id="IPR036390">
    <property type="entry name" value="WH_DNA-bd_sf"/>
</dbReference>
<keyword evidence="3" id="KW-0804">Transcription</keyword>
<sequence>MSLPDGSSRPASPDEVRVAVEVLKLLADPTRLAILAMLDGDELPVGAIAEALGRPVPAVSQHLAKLRAHRLVVARRDGSSVHYSQPDQHVARLVTNTLQHAEHVIHDEPPHHRP</sequence>
<dbReference type="Gene3D" id="1.10.10.10">
    <property type="entry name" value="Winged helix-like DNA-binding domain superfamily/Winged helix DNA-binding domain"/>
    <property type="match status" value="1"/>
</dbReference>
<name>A0AA87RBI3_9MICO</name>
<dbReference type="EMBL" id="BJUU01000006">
    <property type="protein sequence ID" value="GEK80045.1"/>
    <property type="molecule type" value="Genomic_DNA"/>
</dbReference>
<dbReference type="RefSeq" id="WP_146793964.1">
    <property type="nucleotide sequence ID" value="NZ_BJUU01000006.1"/>
</dbReference>
<dbReference type="SMART" id="SM00418">
    <property type="entry name" value="HTH_ARSR"/>
    <property type="match status" value="1"/>
</dbReference>
<dbReference type="PRINTS" id="PR00778">
    <property type="entry name" value="HTHARSR"/>
</dbReference>
<dbReference type="PROSITE" id="PS50987">
    <property type="entry name" value="HTH_ARSR_2"/>
    <property type="match status" value="1"/>
</dbReference>
<reference evidence="5 6" key="1">
    <citation type="submission" date="2019-07" db="EMBL/GenBank/DDBJ databases">
        <title>Whole genome shotgun sequence of Agrococcus baldri NBRC 103055.</title>
        <authorList>
            <person name="Hosoyama A."/>
            <person name="Uohara A."/>
            <person name="Ohji S."/>
            <person name="Ichikawa N."/>
        </authorList>
    </citation>
    <scope>NUCLEOTIDE SEQUENCE [LARGE SCALE GENOMIC DNA]</scope>
    <source>
        <strain evidence="5 6">NBRC 103055</strain>
    </source>
</reference>
<dbReference type="CDD" id="cd00090">
    <property type="entry name" value="HTH_ARSR"/>
    <property type="match status" value="1"/>
</dbReference>
<dbReference type="InterPro" id="IPR036388">
    <property type="entry name" value="WH-like_DNA-bd_sf"/>
</dbReference>
<dbReference type="Proteomes" id="UP000321749">
    <property type="component" value="Unassembled WGS sequence"/>
</dbReference>
<evidence type="ECO:0000256" key="2">
    <source>
        <dbReference type="ARBA" id="ARBA00023125"/>
    </source>
</evidence>
<evidence type="ECO:0000313" key="5">
    <source>
        <dbReference type="EMBL" id="GEK80045.1"/>
    </source>
</evidence>
<protein>
    <submittedName>
        <fullName evidence="5">Transcriptional regulator, ArsR family protein</fullName>
    </submittedName>
</protein>
<evidence type="ECO:0000259" key="4">
    <source>
        <dbReference type="PROSITE" id="PS50987"/>
    </source>
</evidence>
<feature type="domain" description="HTH arsR-type" evidence="4">
    <location>
        <begin position="11"/>
        <end position="105"/>
    </location>
</feature>
<proteinExistence type="predicted"/>
<dbReference type="GO" id="GO:0003677">
    <property type="term" value="F:DNA binding"/>
    <property type="evidence" value="ECO:0007669"/>
    <property type="project" value="UniProtKB-KW"/>
</dbReference>
<accession>A0AA87RBI3</accession>
<evidence type="ECO:0000256" key="1">
    <source>
        <dbReference type="ARBA" id="ARBA00023015"/>
    </source>
</evidence>
<keyword evidence="2" id="KW-0238">DNA-binding</keyword>
<dbReference type="InterPro" id="IPR001845">
    <property type="entry name" value="HTH_ArsR_DNA-bd_dom"/>
</dbReference>
<keyword evidence="1" id="KW-0805">Transcription regulation</keyword>
<dbReference type="SUPFAM" id="SSF46785">
    <property type="entry name" value="Winged helix' DNA-binding domain"/>
    <property type="match status" value="1"/>
</dbReference>
<dbReference type="GO" id="GO:0003700">
    <property type="term" value="F:DNA-binding transcription factor activity"/>
    <property type="evidence" value="ECO:0007669"/>
    <property type="project" value="InterPro"/>
</dbReference>
<organism evidence="5 6">
    <name type="scientific">Agrococcus baldri</name>
    <dbReference type="NCBI Taxonomy" id="153730"/>
    <lineage>
        <taxon>Bacteria</taxon>
        <taxon>Bacillati</taxon>
        <taxon>Actinomycetota</taxon>
        <taxon>Actinomycetes</taxon>
        <taxon>Micrococcales</taxon>
        <taxon>Microbacteriaceae</taxon>
        <taxon>Agrococcus</taxon>
    </lineage>
</organism>
<dbReference type="PANTHER" id="PTHR43132:SF8">
    <property type="entry name" value="HTH-TYPE TRANSCRIPTIONAL REGULATOR KMTR"/>
    <property type="match status" value="1"/>
</dbReference>
<dbReference type="Pfam" id="PF12840">
    <property type="entry name" value="HTH_20"/>
    <property type="match status" value="1"/>
</dbReference>
<dbReference type="PANTHER" id="PTHR43132">
    <property type="entry name" value="ARSENICAL RESISTANCE OPERON REPRESSOR ARSR-RELATED"/>
    <property type="match status" value="1"/>
</dbReference>
<dbReference type="InterPro" id="IPR051011">
    <property type="entry name" value="Metal_resp_trans_reg"/>
</dbReference>
<keyword evidence="6" id="KW-1185">Reference proteome</keyword>